<keyword evidence="1" id="KW-1133">Transmembrane helix</keyword>
<evidence type="ECO:0000313" key="5">
    <source>
        <dbReference type="Proteomes" id="UP000600600"/>
    </source>
</evidence>
<dbReference type="Gene3D" id="2.60.120.1440">
    <property type="match status" value="1"/>
</dbReference>
<dbReference type="EMBL" id="JACOOE010000001">
    <property type="protein sequence ID" value="MBC5603443.1"/>
    <property type="molecule type" value="Genomic_DNA"/>
</dbReference>
<reference evidence="4 5" key="1">
    <citation type="submission" date="2020-08" db="EMBL/GenBank/DDBJ databases">
        <title>Genome public.</title>
        <authorList>
            <person name="Liu C."/>
            <person name="Sun Q."/>
        </authorList>
    </citation>
    <scope>NUCLEOTIDE SEQUENCE [LARGE SCALE GENOMIC DNA]</scope>
    <source>
        <strain evidence="4 5">M27</strain>
    </source>
</reference>
<organism evidence="4 5">
    <name type="scientific">Bacteroides difficilis</name>
    <dbReference type="NCBI Taxonomy" id="2763021"/>
    <lineage>
        <taxon>Bacteria</taxon>
        <taxon>Pseudomonadati</taxon>
        <taxon>Bacteroidota</taxon>
        <taxon>Bacteroidia</taxon>
        <taxon>Bacteroidales</taxon>
        <taxon>Bacteroidaceae</taxon>
        <taxon>Bacteroides</taxon>
    </lineage>
</organism>
<evidence type="ECO:0000313" key="4">
    <source>
        <dbReference type="EMBL" id="MBC5603443.1"/>
    </source>
</evidence>
<evidence type="ECO:0000256" key="1">
    <source>
        <dbReference type="SAM" id="Phobius"/>
    </source>
</evidence>
<name>A0ABR7C6L6_9BACE</name>
<feature type="domain" description="Protein FecR C-terminal" evidence="3">
    <location>
        <begin position="317"/>
        <end position="384"/>
    </location>
</feature>
<comment type="caution">
    <text evidence="4">The sequence shown here is derived from an EMBL/GenBank/DDBJ whole genome shotgun (WGS) entry which is preliminary data.</text>
</comment>
<dbReference type="PANTHER" id="PTHR30273:SF2">
    <property type="entry name" value="PROTEIN FECR"/>
    <property type="match status" value="1"/>
</dbReference>
<protein>
    <submittedName>
        <fullName evidence="4">FecR domain-containing protein</fullName>
    </submittedName>
</protein>
<accession>A0ABR7C6L6</accession>
<dbReference type="Gene3D" id="3.55.50.30">
    <property type="match status" value="1"/>
</dbReference>
<dbReference type="InterPro" id="IPR012373">
    <property type="entry name" value="Ferrdict_sens_TM"/>
</dbReference>
<feature type="transmembrane region" description="Helical" evidence="1">
    <location>
        <begin position="86"/>
        <end position="108"/>
    </location>
</feature>
<keyword evidence="1" id="KW-0472">Membrane</keyword>
<keyword evidence="5" id="KW-1185">Reference proteome</keyword>
<sequence length="391" mass="44393">MTINKIEESIQIAEELAKEICTGKESDSLSAQQWKKGSSELYKEIRSQEKLLQEIAFHESIDVDKELESINKRITLPAKRTNKYRLYIISSIAASFLILAGIGLATLWTQVNDVRKPVATNWISSIPETSESSLIVSANKTVKLNKNNLIVSGEKLVSHSREGKETIAIHLNTDNEFNKLSVPAGGEYQLTLEDGTTIQVNAASELLFPTHFKKYIRQVKLKGEAYFKVKTKPDSPFHIMVDKLNVQVTGTSFNVKAYEESDKIDITLVEGSVNIRRGQEVLATLIPGHKFIYCKTTDEYSTTEADIMAETGWTEGKFVFRNEKIENITQELSRWYNVEMVVNDDIKDLCYSGILSRKQPFIEILDALQLTHELDFKVHQDKKIDVIRKKN</sequence>
<dbReference type="RefSeq" id="WP_186966232.1">
    <property type="nucleotide sequence ID" value="NZ_CP182814.1"/>
</dbReference>
<dbReference type="Proteomes" id="UP000600600">
    <property type="component" value="Unassembled WGS sequence"/>
</dbReference>
<feature type="domain" description="FecR protein" evidence="2">
    <location>
        <begin position="180"/>
        <end position="274"/>
    </location>
</feature>
<dbReference type="InterPro" id="IPR006860">
    <property type="entry name" value="FecR"/>
</dbReference>
<gene>
    <name evidence="4" type="ORF">H8S67_01970</name>
</gene>
<evidence type="ECO:0000259" key="3">
    <source>
        <dbReference type="Pfam" id="PF16344"/>
    </source>
</evidence>
<dbReference type="Pfam" id="PF16344">
    <property type="entry name" value="FecR_C"/>
    <property type="match status" value="1"/>
</dbReference>
<keyword evidence="1" id="KW-0812">Transmembrane</keyword>
<proteinExistence type="predicted"/>
<dbReference type="Pfam" id="PF04773">
    <property type="entry name" value="FecR"/>
    <property type="match status" value="1"/>
</dbReference>
<dbReference type="InterPro" id="IPR032508">
    <property type="entry name" value="FecR_C"/>
</dbReference>
<evidence type="ECO:0000259" key="2">
    <source>
        <dbReference type="Pfam" id="PF04773"/>
    </source>
</evidence>
<dbReference type="PANTHER" id="PTHR30273">
    <property type="entry name" value="PERIPLASMIC SIGNAL SENSOR AND SIGMA FACTOR ACTIVATOR FECR-RELATED"/>
    <property type="match status" value="1"/>
</dbReference>